<evidence type="ECO:0000256" key="2">
    <source>
        <dbReference type="ARBA" id="ARBA00022676"/>
    </source>
</evidence>
<dbReference type="GO" id="GO:0016757">
    <property type="term" value="F:glycosyltransferase activity"/>
    <property type="evidence" value="ECO:0007669"/>
    <property type="project" value="UniProtKB-KW"/>
</dbReference>
<name>A0AA49FLE5_9PROT</name>
<organism evidence="6">
    <name type="scientific">Candidatus Nitricoxidivorans perseverans</name>
    <dbReference type="NCBI Taxonomy" id="2975601"/>
    <lineage>
        <taxon>Bacteria</taxon>
        <taxon>Pseudomonadati</taxon>
        <taxon>Pseudomonadota</taxon>
        <taxon>Betaproteobacteria</taxon>
        <taxon>Nitrosomonadales</taxon>
        <taxon>Sterolibacteriaceae</taxon>
        <taxon>Candidatus Nitricoxidivorans</taxon>
    </lineage>
</organism>
<evidence type="ECO:0000313" key="6">
    <source>
        <dbReference type="EMBL" id="WIM06126.1"/>
    </source>
</evidence>
<keyword evidence="2" id="KW-0328">Glycosyltransferase</keyword>
<dbReference type="InterPro" id="IPR028098">
    <property type="entry name" value="Glyco_trans_4-like_N"/>
</dbReference>
<dbReference type="AlphaFoldDB" id="A0AA49FLE5"/>
<reference evidence="6" key="1">
    <citation type="journal article" date="2023" name="Nat. Microbiol.">
        <title>Enrichment and characterization of a nitric oxide-reducing microbial community in a continuous bioreactor.</title>
        <authorList>
            <person name="Garrido-Amador P."/>
            <person name="Stortenbeker N."/>
            <person name="Wessels H.J.C.T."/>
            <person name="Speth D.R."/>
            <person name="Garcia-Heredia I."/>
            <person name="Kartal B."/>
        </authorList>
    </citation>
    <scope>NUCLEOTIDE SEQUENCE</scope>
    <source>
        <strain evidence="6">MAG1</strain>
    </source>
</reference>
<dbReference type="Pfam" id="PF00534">
    <property type="entry name" value="Glycos_transf_1"/>
    <property type="match status" value="1"/>
</dbReference>
<dbReference type="KEGG" id="npv:OHM77_02190"/>
<dbReference type="InterPro" id="IPR001296">
    <property type="entry name" value="Glyco_trans_1"/>
</dbReference>
<dbReference type="SUPFAM" id="SSF53756">
    <property type="entry name" value="UDP-Glycosyltransferase/glycogen phosphorylase"/>
    <property type="match status" value="1"/>
</dbReference>
<dbReference type="PANTHER" id="PTHR12526:SF640">
    <property type="entry name" value="COLANIC ACID BIOSYNTHESIS GLYCOSYLTRANSFERASE WCAL-RELATED"/>
    <property type="match status" value="1"/>
</dbReference>
<dbReference type="EMBL" id="CP107246">
    <property type="protein sequence ID" value="WIM06126.1"/>
    <property type="molecule type" value="Genomic_DNA"/>
</dbReference>
<evidence type="ECO:0000259" key="4">
    <source>
        <dbReference type="Pfam" id="PF00534"/>
    </source>
</evidence>
<gene>
    <name evidence="6" type="ORF">OHM77_02190</name>
</gene>
<evidence type="ECO:0000256" key="3">
    <source>
        <dbReference type="ARBA" id="ARBA00022679"/>
    </source>
</evidence>
<protein>
    <submittedName>
        <fullName evidence="6">Glycosyltransferase family 4 protein</fullName>
    </submittedName>
</protein>
<comment type="similarity">
    <text evidence="1">Belongs to the glycosyltransferase group 1 family. Glycosyltransferase 4 subfamily.</text>
</comment>
<dbReference type="PANTHER" id="PTHR12526">
    <property type="entry name" value="GLYCOSYLTRANSFERASE"/>
    <property type="match status" value="1"/>
</dbReference>
<sequence length="354" mass="39126">MKSRIWMLGTSPEGKGGIATVVRGYRAQDLLDEEKVRYLTTHRDTGPFGKLLAMLTAIPVFWMSVLTGRVGVVHAHVSFGPSFWRKWFLLLPAYWRGVPVLCHIHAGTFKEYFNSGSSLRKTAIRYMFRRAFRVIVLTEAWRKWVLEVEPASKPEIIPNSLDERFGLDLMDAVRVGNDILFLGRIGPGKGTFDLLAAFATVKKQIADARLICGGDGDSAGLMEKARALGVDASVVYAGWVGAEKKETLLRQAAVLALPSYREGLPVVILEAMAFSLPVVSCPVGGIPQVVVEGETGYLVEPGDVHALAETLIRLLGDGELRARMGRRGRQVFDEHFSHRANLPKLRRLYRLAAG</sequence>
<dbReference type="CDD" id="cd03801">
    <property type="entry name" value="GT4_PimA-like"/>
    <property type="match status" value="1"/>
</dbReference>
<evidence type="ECO:0000259" key="5">
    <source>
        <dbReference type="Pfam" id="PF13579"/>
    </source>
</evidence>
<dbReference type="Gene3D" id="3.40.50.2000">
    <property type="entry name" value="Glycogen Phosphorylase B"/>
    <property type="match status" value="2"/>
</dbReference>
<accession>A0AA49FLE5</accession>
<dbReference type="Pfam" id="PF13579">
    <property type="entry name" value="Glyco_trans_4_4"/>
    <property type="match status" value="1"/>
</dbReference>
<keyword evidence="3" id="KW-0808">Transferase</keyword>
<feature type="domain" description="Glycosyl transferase family 1" evidence="4">
    <location>
        <begin position="177"/>
        <end position="330"/>
    </location>
</feature>
<evidence type="ECO:0000256" key="1">
    <source>
        <dbReference type="ARBA" id="ARBA00009481"/>
    </source>
</evidence>
<dbReference type="Proteomes" id="UP001234916">
    <property type="component" value="Chromosome"/>
</dbReference>
<proteinExistence type="inferred from homology"/>
<feature type="domain" description="Glycosyltransferase subfamily 4-like N-terminal" evidence="5">
    <location>
        <begin position="23"/>
        <end position="159"/>
    </location>
</feature>